<dbReference type="SUPFAM" id="SSF53383">
    <property type="entry name" value="PLP-dependent transferases"/>
    <property type="match status" value="1"/>
</dbReference>
<dbReference type="PANTHER" id="PTHR14237">
    <property type="entry name" value="MOLYBDOPTERIN COFACTOR SULFURASE MOSC"/>
    <property type="match status" value="1"/>
</dbReference>
<protein>
    <recommendedName>
        <fullName evidence="2">Aminotransferase class V domain-containing protein</fullName>
    </recommendedName>
</protein>
<dbReference type="InterPro" id="IPR015424">
    <property type="entry name" value="PyrdxlP-dep_Trfase"/>
</dbReference>
<comment type="caution">
    <text evidence="3">The sequence shown here is derived from an EMBL/GenBank/DDBJ whole genome shotgun (WGS) entry which is preliminary data.</text>
</comment>
<organism evidence="3 4">
    <name type="scientific">Ceratodon purpureus</name>
    <name type="common">Fire moss</name>
    <name type="synonym">Dicranum purpureum</name>
    <dbReference type="NCBI Taxonomy" id="3225"/>
    <lineage>
        <taxon>Eukaryota</taxon>
        <taxon>Viridiplantae</taxon>
        <taxon>Streptophyta</taxon>
        <taxon>Embryophyta</taxon>
        <taxon>Bryophyta</taxon>
        <taxon>Bryophytina</taxon>
        <taxon>Bryopsida</taxon>
        <taxon>Dicranidae</taxon>
        <taxon>Pseudoditrichales</taxon>
        <taxon>Ditrichaceae</taxon>
        <taxon>Ceratodon</taxon>
    </lineage>
</organism>
<feature type="compositionally biased region" description="Basic residues" evidence="1">
    <location>
        <begin position="32"/>
        <end position="41"/>
    </location>
</feature>
<dbReference type="InterPro" id="IPR000192">
    <property type="entry name" value="Aminotrans_V_dom"/>
</dbReference>
<feature type="domain" description="Aminotransferase class V" evidence="2">
    <location>
        <begin position="291"/>
        <end position="639"/>
    </location>
</feature>
<keyword evidence="4" id="KW-1185">Reference proteome</keyword>
<sequence>MFNKISKFRSGSRASAQDKGDNERGSSTSHFGGRKGGKKSILKGGDLGVVSDSEAVFAETLFHLKSVATTPVKKLQRSKHTLDTSLIPAVLDKYDGSSPRSPVSIASRRSVEVVKEYLQRNTGKSWTAEVERAYHSSGGSRRKSCEPVLSSRLRSGDSSRTVASESTFSKRDNSGSSWTFESSTDDDENMDRSMSLASYLSQEEEDDNEAAEYADAEERFLQVNTGYFETLALENVRQEQYAKLALHRHVYMDYASLALSSRFQMEEHMKIVMAEGHMFGAKTSGTAEYAAMAQARFLKILNTSRSEYSVVFTTGLKASYRLVANAYSFQKNSPILLCQDNHDAINQLIAAAVKAGGKPVLAPLEETDFTMSKANIRPLMKRRIFQASGSLFVFPAQSSITGIRHSVRWISKAQNSGWHVLLDASTLLPTGTLDLMQNQPDFVLGSFQNIVGYPSGMGFLLVRRASFCVDHAPHSNAITLTAKSSSSQNRDCFIVAEDESLSKLSFAGLDLGLEHLQSIGLDVINTRVKALANWMVHTLKGLRHIDPDDWSLVNVYCPYIQEDRGNIISFNVLDSTGEVVLPSLVQRLAAKNQITLAVGSFSNPGVANLLGPVKNRLKTVKVFEQLPEFQCVQVSLGPMSNFEDAYRVLQFINKFRNQDYVSMEALGFMEDPQFSMNSSQFVDEN</sequence>
<evidence type="ECO:0000313" key="4">
    <source>
        <dbReference type="Proteomes" id="UP000822688"/>
    </source>
</evidence>
<accession>A0A8T0HQR2</accession>
<evidence type="ECO:0000256" key="1">
    <source>
        <dbReference type="SAM" id="MobiDB-lite"/>
    </source>
</evidence>
<dbReference type="Gene3D" id="3.90.1150.10">
    <property type="entry name" value="Aspartate Aminotransferase, domain 1"/>
    <property type="match status" value="1"/>
</dbReference>
<dbReference type="EMBL" id="CM026426">
    <property type="protein sequence ID" value="KAG0573282.1"/>
    <property type="molecule type" value="Genomic_DNA"/>
</dbReference>
<dbReference type="Pfam" id="PF00266">
    <property type="entry name" value="Aminotran_5"/>
    <property type="match status" value="1"/>
</dbReference>
<feature type="region of interest" description="Disordered" evidence="1">
    <location>
        <begin position="1"/>
        <end position="44"/>
    </location>
</feature>
<name>A0A8T0HQR2_CERPU</name>
<dbReference type="AlphaFoldDB" id="A0A8T0HQR2"/>
<gene>
    <name evidence="3" type="ORF">KC19_VG164800</name>
</gene>
<dbReference type="PANTHER" id="PTHR14237:SF62">
    <property type="entry name" value="AMINOTRANSFERASE CLASS V DOMAIN-CONTAINING PROTEIN"/>
    <property type="match status" value="1"/>
</dbReference>
<feature type="region of interest" description="Disordered" evidence="1">
    <location>
        <begin position="136"/>
        <end position="190"/>
    </location>
</feature>
<dbReference type="Proteomes" id="UP000822688">
    <property type="component" value="Chromosome V"/>
</dbReference>
<dbReference type="Gene3D" id="3.40.640.10">
    <property type="entry name" value="Type I PLP-dependent aspartate aminotransferase-like (Major domain)"/>
    <property type="match status" value="1"/>
</dbReference>
<proteinExistence type="predicted"/>
<dbReference type="InterPro" id="IPR015421">
    <property type="entry name" value="PyrdxlP-dep_Trfase_major"/>
</dbReference>
<feature type="compositionally biased region" description="Low complexity" evidence="1">
    <location>
        <begin position="149"/>
        <end position="160"/>
    </location>
</feature>
<reference evidence="3" key="1">
    <citation type="submission" date="2020-06" db="EMBL/GenBank/DDBJ databases">
        <title>WGS assembly of Ceratodon purpureus strain R40.</title>
        <authorList>
            <person name="Carey S.B."/>
            <person name="Jenkins J."/>
            <person name="Shu S."/>
            <person name="Lovell J.T."/>
            <person name="Sreedasyam A."/>
            <person name="Maumus F."/>
            <person name="Tiley G.P."/>
            <person name="Fernandez-Pozo N."/>
            <person name="Barry K."/>
            <person name="Chen C."/>
            <person name="Wang M."/>
            <person name="Lipzen A."/>
            <person name="Daum C."/>
            <person name="Saski C.A."/>
            <person name="Payton A.C."/>
            <person name="Mcbreen J.C."/>
            <person name="Conrad R.E."/>
            <person name="Kollar L.M."/>
            <person name="Olsson S."/>
            <person name="Huttunen S."/>
            <person name="Landis J.B."/>
            <person name="Wickett N.J."/>
            <person name="Johnson M.G."/>
            <person name="Rensing S.A."/>
            <person name="Grimwood J."/>
            <person name="Schmutz J."/>
            <person name="Mcdaniel S.F."/>
        </authorList>
    </citation>
    <scope>NUCLEOTIDE SEQUENCE</scope>
    <source>
        <strain evidence="3">R40</strain>
    </source>
</reference>
<evidence type="ECO:0000313" key="3">
    <source>
        <dbReference type="EMBL" id="KAG0573282.1"/>
    </source>
</evidence>
<evidence type="ECO:0000259" key="2">
    <source>
        <dbReference type="Pfam" id="PF00266"/>
    </source>
</evidence>
<dbReference type="InterPro" id="IPR015422">
    <property type="entry name" value="PyrdxlP-dep_Trfase_small"/>
</dbReference>